<dbReference type="Gene3D" id="3.40.630.30">
    <property type="match status" value="1"/>
</dbReference>
<protein>
    <submittedName>
        <fullName evidence="4">GNAT family N-acetyltransferase</fullName>
    </submittedName>
</protein>
<evidence type="ECO:0000256" key="1">
    <source>
        <dbReference type="ARBA" id="ARBA00022679"/>
    </source>
</evidence>
<dbReference type="SUPFAM" id="SSF55729">
    <property type="entry name" value="Acyl-CoA N-acyltransferases (Nat)"/>
    <property type="match status" value="1"/>
</dbReference>
<dbReference type="InterPro" id="IPR000182">
    <property type="entry name" value="GNAT_dom"/>
</dbReference>
<keyword evidence="2" id="KW-0012">Acyltransferase</keyword>
<organism evidence="4">
    <name type="scientific">Streptomyces sp. NBC_00119</name>
    <dbReference type="NCBI Taxonomy" id="2975659"/>
    <lineage>
        <taxon>Bacteria</taxon>
        <taxon>Bacillati</taxon>
        <taxon>Actinomycetota</taxon>
        <taxon>Actinomycetes</taxon>
        <taxon>Kitasatosporales</taxon>
        <taxon>Streptomycetaceae</taxon>
        <taxon>Streptomyces</taxon>
    </lineage>
</organism>
<sequence length="165" mass="18141">MIRTAVPADAPAIAALHLRARATYYPDGLPDDGTDWEQVWVEAITRPRSHVLVSVREGALAGLASFRTPDGEPKEVVKLFQFHVSPGLWRRGVGAELHAACVEEWHADGVEQAYLDVHGDNTRAQAFYARQGWTDEGYGDDGGSHLRMRLHLTARPGECGTEGVR</sequence>
<dbReference type="InterPro" id="IPR016181">
    <property type="entry name" value="Acyl_CoA_acyltransferase"/>
</dbReference>
<name>A0AAU1UD53_9ACTN</name>
<accession>A0AAU1UD53</accession>
<dbReference type="GO" id="GO:0016747">
    <property type="term" value="F:acyltransferase activity, transferring groups other than amino-acyl groups"/>
    <property type="evidence" value="ECO:0007669"/>
    <property type="project" value="InterPro"/>
</dbReference>
<evidence type="ECO:0000256" key="2">
    <source>
        <dbReference type="ARBA" id="ARBA00023315"/>
    </source>
</evidence>
<dbReference type="PANTHER" id="PTHR43877">
    <property type="entry name" value="AMINOALKYLPHOSPHONATE N-ACETYLTRANSFERASE-RELATED-RELATED"/>
    <property type="match status" value="1"/>
</dbReference>
<evidence type="ECO:0000259" key="3">
    <source>
        <dbReference type="PROSITE" id="PS51186"/>
    </source>
</evidence>
<dbReference type="EMBL" id="CP108195">
    <property type="protein sequence ID" value="WTS15915.1"/>
    <property type="molecule type" value="Genomic_DNA"/>
</dbReference>
<keyword evidence="1" id="KW-0808">Transferase</keyword>
<dbReference type="InterPro" id="IPR050832">
    <property type="entry name" value="Bact_Acetyltransf"/>
</dbReference>
<dbReference type="PROSITE" id="PS51186">
    <property type="entry name" value="GNAT"/>
    <property type="match status" value="1"/>
</dbReference>
<dbReference type="CDD" id="cd04301">
    <property type="entry name" value="NAT_SF"/>
    <property type="match status" value="1"/>
</dbReference>
<feature type="domain" description="N-acetyltransferase" evidence="3">
    <location>
        <begin position="1"/>
        <end position="153"/>
    </location>
</feature>
<evidence type="ECO:0000313" key="4">
    <source>
        <dbReference type="EMBL" id="WTS15915.1"/>
    </source>
</evidence>
<gene>
    <name evidence="4" type="ORF">OHU69_35630</name>
</gene>
<dbReference type="AlphaFoldDB" id="A0AAU1UD53"/>
<proteinExistence type="predicted"/>
<reference evidence="4" key="1">
    <citation type="submission" date="2022-10" db="EMBL/GenBank/DDBJ databases">
        <title>The complete genomes of actinobacterial strains from the NBC collection.</title>
        <authorList>
            <person name="Joergensen T.S."/>
            <person name="Alvarez Arevalo M."/>
            <person name="Sterndorff E.B."/>
            <person name="Faurdal D."/>
            <person name="Vuksanovic O."/>
            <person name="Mourched A.-S."/>
            <person name="Charusanti P."/>
            <person name="Shaw S."/>
            <person name="Blin K."/>
            <person name="Weber T."/>
        </authorList>
    </citation>
    <scope>NUCLEOTIDE SEQUENCE</scope>
    <source>
        <strain evidence="4">NBC_00119</strain>
    </source>
</reference>
<dbReference type="Pfam" id="PF00583">
    <property type="entry name" value="Acetyltransf_1"/>
    <property type="match status" value="1"/>
</dbReference>